<comment type="caution">
    <text evidence="2">The sequence shown here is derived from an EMBL/GenBank/DDBJ whole genome shotgun (WGS) entry which is preliminary data.</text>
</comment>
<evidence type="ECO:0000313" key="3">
    <source>
        <dbReference type="Proteomes" id="UP001162131"/>
    </source>
</evidence>
<organism evidence="2 3">
    <name type="scientific">Blepharisma stoltei</name>
    <dbReference type="NCBI Taxonomy" id="1481888"/>
    <lineage>
        <taxon>Eukaryota</taxon>
        <taxon>Sar</taxon>
        <taxon>Alveolata</taxon>
        <taxon>Ciliophora</taxon>
        <taxon>Postciliodesmatophora</taxon>
        <taxon>Heterotrichea</taxon>
        <taxon>Heterotrichida</taxon>
        <taxon>Blepharismidae</taxon>
        <taxon>Blepharisma</taxon>
    </lineage>
</organism>
<protein>
    <submittedName>
        <fullName evidence="2">Uncharacterized protein</fullName>
    </submittedName>
</protein>
<evidence type="ECO:0000313" key="2">
    <source>
        <dbReference type="EMBL" id="CAG9336174.1"/>
    </source>
</evidence>
<keyword evidence="3" id="KW-1185">Reference proteome</keyword>
<dbReference type="Proteomes" id="UP001162131">
    <property type="component" value="Unassembled WGS sequence"/>
</dbReference>
<keyword evidence="1" id="KW-0732">Signal</keyword>
<feature type="chain" id="PRO_5043717632" evidence="1">
    <location>
        <begin position="17"/>
        <end position="68"/>
    </location>
</feature>
<name>A0AAU9KCE1_9CILI</name>
<accession>A0AAU9KCE1</accession>
<feature type="signal peptide" evidence="1">
    <location>
        <begin position="1"/>
        <end position="16"/>
    </location>
</feature>
<evidence type="ECO:0000256" key="1">
    <source>
        <dbReference type="SAM" id="SignalP"/>
    </source>
</evidence>
<dbReference type="EMBL" id="CAJZBQ010000064">
    <property type="protein sequence ID" value="CAG9336174.1"/>
    <property type="molecule type" value="Genomic_DNA"/>
</dbReference>
<reference evidence="2" key="1">
    <citation type="submission" date="2021-09" db="EMBL/GenBank/DDBJ databases">
        <authorList>
            <consortium name="AG Swart"/>
            <person name="Singh M."/>
            <person name="Singh A."/>
            <person name="Seah K."/>
            <person name="Emmerich C."/>
        </authorList>
    </citation>
    <scope>NUCLEOTIDE SEQUENCE</scope>
    <source>
        <strain evidence="2">ATCC30299</strain>
    </source>
</reference>
<proteinExistence type="predicted"/>
<gene>
    <name evidence="2" type="ORF">BSTOLATCC_MIC66056</name>
</gene>
<sequence length="68" mass="7737">MVVPAFILILMFEVSAMQNNIIEHEESFDGNFNTPVKDPEVLNQLFQNNDGQLVSKEIRSNATVKKEN</sequence>
<dbReference type="AlphaFoldDB" id="A0AAU9KCE1"/>